<dbReference type="PANTHER" id="PTHR31157:SF1">
    <property type="entry name" value="SCP DOMAIN-CONTAINING PROTEIN"/>
    <property type="match status" value="1"/>
</dbReference>
<protein>
    <submittedName>
        <fullName evidence="3">CAP-associated domain-containing protein</fullName>
    </submittedName>
</protein>
<dbReference type="RefSeq" id="WP_380773249.1">
    <property type="nucleotide sequence ID" value="NZ_JBHUEO010000017.1"/>
</dbReference>
<dbReference type="EMBL" id="JBHUEO010000017">
    <property type="protein sequence ID" value="MFD1706621.1"/>
    <property type="molecule type" value="Genomic_DNA"/>
</dbReference>
<dbReference type="Proteomes" id="UP001597301">
    <property type="component" value="Unassembled WGS sequence"/>
</dbReference>
<dbReference type="Gene3D" id="3.40.33.10">
    <property type="entry name" value="CAP"/>
    <property type="match status" value="1"/>
</dbReference>
<dbReference type="InterPro" id="IPR029410">
    <property type="entry name" value="CAP_assoc"/>
</dbReference>
<sequence length="370" mass="41918">MNFIRVILLCLAVGGFILYQQGNEQVVAAVQNGIKQFRHYAESIANHPKVSDWIGDVETGLQSLENKMKGVEPPKEVESPVLSIPEEQAFSIHNIEIGDTKENVENHAGPAVQSTYNEYGVKWFTYHENYQNFFMAAYNKEGKVSGLYTNQDVISSKLDIHLSDSKESVVQKLGEPLTGIRKGFVLYQVQNPGEYHTYELDNSYITVFYDKHEGDTVTALQIISKSLEDQKTDYFGISSNELKEGFEYQLFDLVNASRVHHGLHPLSWDDRVKVTAREHSADMAENQYFSHDNLKGQSPFDRLEEDQIWYRAAGENIAMGQVSSIFAHEGLMNSIGHRKNILSPDFHSLGTGVAFDSQSRPYYTEKFIGK</sequence>
<evidence type="ECO:0000259" key="1">
    <source>
        <dbReference type="Pfam" id="PF00188"/>
    </source>
</evidence>
<comment type="caution">
    <text evidence="3">The sequence shown here is derived from an EMBL/GenBank/DDBJ whole genome shotgun (WGS) entry which is preliminary data.</text>
</comment>
<reference evidence="4" key="1">
    <citation type="journal article" date="2019" name="Int. J. Syst. Evol. Microbiol.">
        <title>The Global Catalogue of Microorganisms (GCM) 10K type strain sequencing project: providing services to taxonomists for standard genome sequencing and annotation.</title>
        <authorList>
            <consortium name="The Broad Institute Genomics Platform"/>
            <consortium name="The Broad Institute Genome Sequencing Center for Infectious Disease"/>
            <person name="Wu L."/>
            <person name="Ma J."/>
        </authorList>
    </citation>
    <scope>NUCLEOTIDE SEQUENCE [LARGE SCALE GENOMIC DNA]</scope>
    <source>
        <strain evidence="4">CGMCC 1.12295</strain>
    </source>
</reference>
<feature type="domain" description="SCP" evidence="1">
    <location>
        <begin position="251"/>
        <end position="361"/>
    </location>
</feature>
<evidence type="ECO:0000313" key="4">
    <source>
        <dbReference type="Proteomes" id="UP001597301"/>
    </source>
</evidence>
<name>A0ABW4KH09_9BACI</name>
<proteinExistence type="predicted"/>
<dbReference type="InterPro" id="IPR035940">
    <property type="entry name" value="CAP_sf"/>
</dbReference>
<feature type="domain" description="CAP-associated" evidence="2">
    <location>
        <begin position="97"/>
        <end position="234"/>
    </location>
</feature>
<dbReference type="Pfam" id="PF00188">
    <property type="entry name" value="CAP"/>
    <property type="match status" value="1"/>
</dbReference>
<organism evidence="3 4">
    <name type="scientific">Siminovitchia sediminis</name>
    <dbReference type="NCBI Taxonomy" id="1274353"/>
    <lineage>
        <taxon>Bacteria</taxon>
        <taxon>Bacillati</taxon>
        <taxon>Bacillota</taxon>
        <taxon>Bacilli</taxon>
        <taxon>Bacillales</taxon>
        <taxon>Bacillaceae</taxon>
        <taxon>Siminovitchia</taxon>
    </lineage>
</organism>
<dbReference type="CDD" id="cd05379">
    <property type="entry name" value="CAP_bacterial"/>
    <property type="match status" value="1"/>
</dbReference>
<keyword evidence="4" id="KW-1185">Reference proteome</keyword>
<evidence type="ECO:0000313" key="3">
    <source>
        <dbReference type="EMBL" id="MFD1706621.1"/>
    </source>
</evidence>
<dbReference type="InterPro" id="IPR014044">
    <property type="entry name" value="CAP_dom"/>
</dbReference>
<dbReference type="SUPFAM" id="SSF55797">
    <property type="entry name" value="PR-1-like"/>
    <property type="match status" value="1"/>
</dbReference>
<dbReference type="Pfam" id="PF14504">
    <property type="entry name" value="CAP_assoc_N"/>
    <property type="match status" value="1"/>
</dbReference>
<gene>
    <name evidence="3" type="ORF">ACFSCZ_07615</name>
</gene>
<evidence type="ECO:0000259" key="2">
    <source>
        <dbReference type="Pfam" id="PF14504"/>
    </source>
</evidence>
<accession>A0ABW4KH09</accession>
<dbReference type="PANTHER" id="PTHR31157">
    <property type="entry name" value="SCP DOMAIN-CONTAINING PROTEIN"/>
    <property type="match status" value="1"/>
</dbReference>